<dbReference type="PANTHER" id="PTHR46018">
    <property type="entry name" value="ZINC PHOSPHODIESTERASE ELAC PROTEIN 1"/>
    <property type="match status" value="1"/>
</dbReference>
<dbReference type="EMBL" id="NBSH01000004">
    <property type="protein sequence ID" value="ORX38521.1"/>
    <property type="molecule type" value="Genomic_DNA"/>
</dbReference>
<feature type="region of interest" description="Disordered" evidence="1">
    <location>
        <begin position="397"/>
        <end position="423"/>
    </location>
</feature>
<evidence type="ECO:0000313" key="3">
    <source>
        <dbReference type="Proteomes" id="UP000193218"/>
    </source>
</evidence>
<evidence type="ECO:0000313" key="2">
    <source>
        <dbReference type="EMBL" id="ORX38521.1"/>
    </source>
</evidence>
<dbReference type="InParanoid" id="A0A1Y1UKE1"/>
<name>A0A1Y1UKE1_9TREE</name>
<feature type="compositionally biased region" description="Polar residues" evidence="1">
    <location>
        <begin position="405"/>
        <end position="414"/>
    </location>
</feature>
<dbReference type="Gene3D" id="3.60.15.10">
    <property type="entry name" value="Ribonuclease Z/Hydroxyacylglutathione hydrolase-like"/>
    <property type="match status" value="1"/>
</dbReference>
<sequence>MDQARPKPLPPVTIHFLGTSAGSGPTSGRNCSSLAVHFSNEIWLFDAADGSLNRLVQVPLRPTSITRIFITHLHGDHVLGLVAILVAALYPPDGPSVTAGSSIPQVPKGRPKVDIYGPRGVRKLVRTSLEITRPSIIDSKEWFAVHELLLPTEESSVPTSQDDLLGNEVAGRDLYPDEQGVWRCIVPEGSRNAGKGWAVHAGPIEHRVPSLGFILQEPTPRLPLDTAALIPLLQSNATALAEQDPPIRHPLSLLSYLTSVPPPQPFSLPSGEILHPPDPSGVSPRKIVIFGDCTGGTKNAAFREMCHEPSLLIHECTRAAVPDYIQPSKKMKGVGSDRDALRSLEVDKRRHAQEKALLRGHSSPIEVGEFAREIQPKRLILNHFSVMLKSPHYASTQPFPPILSPQASAKQSGDSAGPTRTAEEQLTATELQARLSMQSIADQVGEVWLDQEQAGLSGSATGLAETATQMIVPARDFMAITFGSHELSHAESEQIQTHMADVASVMRQWKDEGRIKLGRGADERWLTR</sequence>
<dbReference type="STRING" id="4999.A0A1Y1UKE1"/>
<dbReference type="GO" id="GO:0005634">
    <property type="term" value="C:nucleus"/>
    <property type="evidence" value="ECO:0007669"/>
    <property type="project" value="TreeGrafter"/>
</dbReference>
<proteinExistence type="predicted"/>
<dbReference type="GeneID" id="33559414"/>
<dbReference type="SUPFAM" id="SSF56281">
    <property type="entry name" value="Metallo-hydrolase/oxidoreductase"/>
    <property type="match status" value="1"/>
</dbReference>
<evidence type="ECO:0000256" key="1">
    <source>
        <dbReference type="SAM" id="MobiDB-lite"/>
    </source>
</evidence>
<dbReference type="AlphaFoldDB" id="A0A1Y1UKE1"/>
<comment type="caution">
    <text evidence="2">The sequence shown here is derived from an EMBL/GenBank/DDBJ whole genome shotgun (WGS) entry which is preliminary data.</text>
</comment>
<dbReference type="Proteomes" id="UP000193218">
    <property type="component" value="Unassembled WGS sequence"/>
</dbReference>
<accession>A0A1Y1UKE1</accession>
<dbReference type="InterPro" id="IPR036866">
    <property type="entry name" value="RibonucZ/Hydroxyglut_hydro"/>
</dbReference>
<dbReference type="PANTHER" id="PTHR46018:SF2">
    <property type="entry name" value="ZINC PHOSPHODIESTERASE ELAC PROTEIN 1"/>
    <property type="match status" value="1"/>
</dbReference>
<reference evidence="2 3" key="1">
    <citation type="submission" date="2017-03" db="EMBL/GenBank/DDBJ databases">
        <title>Widespread Adenine N6-methylation of Active Genes in Fungi.</title>
        <authorList>
            <consortium name="DOE Joint Genome Institute"/>
            <person name="Mondo S.J."/>
            <person name="Dannebaum R.O."/>
            <person name="Kuo R.C."/>
            <person name="Louie K.B."/>
            <person name="Bewick A.J."/>
            <person name="Labutti K."/>
            <person name="Haridas S."/>
            <person name="Kuo A."/>
            <person name="Salamov A."/>
            <person name="Ahrendt S.R."/>
            <person name="Lau R."/>
            <person name="Bowen B.P."/>
            <person name="Lipzen A."/>
            <person name="Sullivan W."/>
            <person name="Andreopoulos W.B."/>
            <person name="Clum A."/>
            <person name="Lindquist E."/>
            <person name="Daum C."/>
            <person name="Northen T.R."/>
            <person name="Ramamoorthy G."/>
            <person name="Schmitz R.J."/>
            <person name="Gryganskyi A."/>
            <person name="Culley D."/>
            <person name="Magnuson J."/>
            <person name="James T.Y."/>
            <person name="O'Malley M.A."/>
            <person name="Stajich J.E."/>
            <person name="Spatafora J.W."/>
            <person name="Visel A."/>
            <person name="Grigoriev I.V."/>
        </authorList>
    </citation>
    <scope>NUCLEOTIDE SEQUENCE [LARGE SCALE GENOMIC DNA]</scope>
    <source>
        <strain evidence="2 3">NRRL Y-17943</strain>
    </source>
</reference>
<organism evidence="2 3">
    <name type="scientific">Kockovaella imperatae</name>
    <dbReference type="NCBI Taxonomy" id="4999"/>
    <lineage>
        <taxon>Eukaryota</taxon>
        <taxon>Fungi</taxon>
        <taxon>Dikarya</taxon>
        <taxon>Basidiomycota</taxon>
        <taxon>Agaricomycotina</taxon>
        <taxon>Tremellomycetes</taxon>
        <taxon>Tremellales</taxon>
        <taxon>Cuniculitremaceae</taxon>
        <taxon>Kockovaella</taxon>
    </lineage>
</organism>
<dbReference type="RefSeq" id="XP_021872443.1">
    <property type="nucleotide sequence ID" value="XM_022017605.1"/>
</dbReference>
<keyword evidence="3" id="KW-1185">Reference proteome</keyword>
<protein>
    <submittedName>
        <fullName evidence="2">Beta-lactamase-like protein</fullName>
    </submittedName>
</protein>
<dbReference type="GO" id="GO:0042781">
    <property type="term" value="F:3'-tRNA processing endoribonuclease activity"/>
    <property type="evidence" value="ECO:0007669"/>
    <property type="project" value="TreeGrafter"/>
</dbReference>
<dbReference type="OrthoDB" id="527344at2759"/>
<gene>
    <name evidence="2" type="ORF">BD324DRAFT_645106</name>
</gene>